<proteinExistence type="predicted"/>
<dbReference type="SUPFAM" id="SSF52540">
    <property type="entry name" value="P-loop containing nucleoside triphosphate hydrolases"/>
    <property type="match status" value="1"/>
</dbReference>
<dbReference type="InterPro" id="IPR027417">
    <property type="entry name" value="P-loop_NTPase"/>
</dbReference>
<dbReference type="EMBL" id="CAXAMM010003258">
    <property type="protein sequence ID" value="CAK8999153.1"/>
    <property type="molecule type" value="Genomic_DNA"/>
</dbReference>
<reference evidence="3 4" key="1">
    <citation type="submission" date="2024-02" db="EMBL/GenBank/DDBJ databases">
        <authorList>
            <person name="Chen Y."/>
            <person name="Shah S."/>
            <person name="Dougan E. K."/>
            <person name="Thang M."/>
            <person name="Chan C."/>
        </authorList>
    </citation>
    <scope>NUCLEOTIDE SEQUENCE [LARGE SCALE GENOMIC DNA]</scope>
</reference>
<protein>
    <recommendedName>
        <fullName evidence="2">Peptidase C14 caspase domain-containing protein</fullName>
    </recommendedName>
</protein>
<dbReference type="Proteomes" id="UP001642464">
    <property type="component" value="Unassembled WGS sequence"/>
</dbReference>
<feature type="coiled-coil region" evidence="1">
    <location>
        <begin position="295"/>
        <end position="496"/>
    </location>
</feature>
<dbReference type="Pfam" id="PF00656">
    <property type="entry name" value="Peptidase_C14"/>
    <property type="match status" value="1"/>
</dbReference>
<evidence type="ECO:0000313" key="3">
    <source>
        <dbReference type="EMBL" id="CAK8999153.1"/>
    </source>
</evidence>
<comment type="caution">
    <text evidence="3">The sequence shown here is derived from an EMBL/GenBank/DDBJ whole genome shotgun (WGS) entry which is preliminary data.</text>
</comment>
<evidence type="ECO:0000259" key="2">
    <source>
        <dbReference type="Pfam" id="PF00656"/>
    </source>
</evidence>
<sequence>MSRHDRVLLTIGNNAYPSCGEECRWPLKGAVNDSHGFRDHCWDEWLVFSAQDLSDADHFYHWAQQASNSIMATTTVVCFQYSGHCRDQDGQAWLIPCSQCCYCTQGKKEEDHANLQTILEHLCKNISRGTKVIVLIDGCRVEEGQQQHDPIRHEGVLRNKQILLVYACRRGAMAREYTNTDGSVNGLFSLALLKCMQSCDTLPTLLDKAKETMRNLDRLVGAQNPSIPQNDFQGYSTTPNFFKADVHAYRRMNLYSIVCEFILCLAVAGMCLQNVAGSIKDDLEALQTSMGSIEMNLADSILNKAKNERQHFENRYEETQKKLEEAKKRISSLTSEKRECENLTTQLKINLESLSESSAEYSKVKKQLDEAETKIIDLTQQIRDTTDERDQLNSSSTFFKQELEKARERLKKASLEHATLQKQNLGQHRSMREMNLTLQILTKNVERLNKQTLDHALCEETKADMQRELDQGQQKLQELQEALNQQKGDVEQYDWSMCKRLSRWCERWMST</sequence>
<keyword evidence="1" id="KW-0175">Coiled coil</keyword>
<evidence type="ECO:0000256" key="1">
    <source>
        <dbReference type="SAM" id="Coils"/>
    </source>
</evidence>
<dbReference type="Gene3D" id="3.40.50.1460">
    <property type="match status" value="1"/>
</dbReference>
<dbReference type="InterPro" id="IPR011600">
    <property type="entry name" value="Pept_C14_caspase"/>
</dbReference>
<organism evidence="3 4">
    <name type="scientific">Durusdinium trenchii</name>
    <dbReference type="NCBI Taxonomy" id="1381693"/>
    <lineage>
        <taxon>Eukaryota</taxon>
        <taxon>Sar</taxon>
        <taxon>Alveolata</taxon>
        <taxon>Dinophyceae</taxon>
        <taxon>Suessiales</taxon>
        <taxon>Symbiodiniaceae</taxon>
        <taxon>Durusdinium</taxon>
    </lineage>
</organism>
<name>A0ABP0ICN1_9DINO</name>
<evidence type="ECO:0000313" key="4">
    <source>
        <dbReference type="Proteomes" id="UP001642464"/>
    </source>
</evidence>
<accession>A0ABP0ICN1</accession>
<gene>
    <name evidence="3" type="ORF">SCF082_LOCUS5942</name>
</gene>
<feature type="domain" description="Peptidase C14 caspase" evidence="2">
    <location>
        <begin position="6"/>
        <end position="229"/>
    </location>
</feature>
<keyword evidence="4" id="KW-1185">Reference proteome</keyword>